<dbReference type="InterPro" id="IPR051912">
    <property type="entry name" value="Alkylbase_DNA_Glycosylase/TA"/>
</dbReference>
<evidence type="ECO:0000313" key="4">
    <source>
        <dbReference type="Proteomes" id="UP000580861"/>
    </source>
</evidence>
<evidence type="ECO:0000256" key="1">
    <source>
        <dbReference type="ARBA" id="ARBA00022763"/>
    </source>
</evidence>
<keyword evidence="3" id="KW-0378">Hydrolase</keyword>
<protein>
    <submittedName>
        <fullName evidence="3">DNA-3-methyladenine glycosylase II</fullName>
        <ecNumber evidence="3">3.2.2.21</ecNumber>
    </submittedName>
</protein>
<dbReference type="GO" id="GO:0006307">
    <property type="term" value="P:DNA alkylation repair"/>
    <property type="evidence" value="ECO:0007669"/>
    <property type="project" value="TreeGrafter"/>
</dbReference>
<dbReference type="InterPro" id="IPR011257">
    <property type="entry name" value="DNA_glycosylase"/>
</dbReference>
<evidence type="ECO:0000313" key="3">
    <source>
        <dbReference type="EMBL" id="MBB5853996.1"/>
    </source>
</evidence>
<dbReference type="Proteomes" id="UP000580861">
    <property type="component" value="Unassembled WGS sequence"/>
</dbReference>
<dbReference type="GO" id="GO:0043916">
    <property type="term" value="F:DNA-7-methylguanine glycosylase activity"/>
    <property type="evidence" value="ECO:0007669"/>
    <property type="project" value="TreeGrafter"/>
</dbReference>
<dbReference type="GO" id="GO:0006285">
    <property type="term" value="P:base-excision repair, AP site formation"/>
    <property type="evidence" value="ECO:0007669"/>
    <property type="project" value="TreeGrafter"/>
</dbReference>
<accession>A0A841B1L1</accession>
<dbReference type="RefSeq" id="WP_343072112.1">
    <property type="nucleotide sequence ID" value="NZ_JACHMX010000001.1"/>
</dbReference>
<organism evidence="3 4">
    <name type="scientific">Amycolatopsis umgeniensis</name>
    <dbReference type="NCBI Taxonomy" id="336628"/>
    <lineage>
        <taxon>Bacteria</taxon>
        <taxon>Bacillati</taxon>
        <taxon>Actinomycetota</taxon>
        <taxon>Actinomycetes</taxon>
        <taxon>Pseudonocardiales</taxon>
        <taxon>Pseudonocardiaceae</taxon>
        <taxon>Amycolatopsis</taxon>
    </lineage>
</organism>
<dbReference type="GO" id="GO:0008725">
    <property type="term" value="F:DNA-3-methyladenine glycosylase activity"/>
    <property type="evidence" value="ECO:0007669"/>
    <property type="project" value="TreeGrafter"/>
</dbReference>
<dbReference type="GO" id="GO:0005737">
    <property type="term" value="C:cytoplasm"/>
    <property type="evidence" value="ECO:0007669"/>
    <property type="project" value="TreeGrafter"/>
</dbReference>
<dbReference type="PANTHER" id="PTHR43003">
    <property type="entry name" value="DNA-3-METHYLADENINE GLYCOSYLASE"/>
    <property type="match status" value="1"/>
</dbReference>
<gene>
    <name evidence="3" type="ORF">HDA45_004083</name>
</gene>
<proteinExistence type="predicted"/>
<comment type="caution">
    <text evidence="3">The sequence shown here is derived from an EMBL/GenBank/DDBJ whole genome shotgun (WGS) entry which is preliminary data.</text>
</comment>
<sequence>MAHPNMMLDHPGWLRGDDGRARRVLRSVGSVWSVICTPSPSGGHLVDTVRLSGDTDVAPAVDTMDPRTLVGDAVVCEPLRADGAVARVRTSDVWEALGTAVTRQVIKAATARENYRRFCEIYGERYDTAAGPAWLFPSPETVLALSDAEFDVLRMKFFRGGLRSAAEASLKAADDWAGMTGEQLVAAVQSVRRIGPWTAGATVADVTNDYSLYPFADLAVRTWAGKLAPSVDWPKPEPEFGRLWQAMAGAQLSEWTLLTLAWGVRHATGVAL</sequence>
<evidence type="ECO:0000256" key="2">
    <source>
        <dbReference type="ARBA" id="ARBA00023204"/>
    </source>
</evidence>
<dbReference type="Gene3D" id="1.10.340.30">
    <property type="entry name" value="Hypothetical protein, domain 2"/>
    <property type="match status" value="1"/>
</dbReference>
<dbReference type="GO" id="GO:0032131">
    <property type="term" value="F:alkylated DNA binding"/>
    <property type="evidence" value="ECO:0007669"/>
    <property type="project" value="TreeGrafter"/>
</dbReference>
<dbReference type="AlphaFoldDB" id="A0A841B1L1"/>
<keyword evidence="2" id="KW-0234">DNA repair</keyword>
<name>A0A841B1L1_9PSEU</name>
<dbReference type="SUPFAM" id="SSF48150">
    <property type="entry name" value="DNA-glycosylase"/>
    <property type="match status" value="1"/>
</dbReference>
<dbReference type="PANTHER" id="PTHR43003:SF5">
    <property type="entry name" value="DNA-3-METHYLADENINE GLYCOSYLASE"/>
    <property type="match status" value="1"/>
</dbReference>
<dbReference type="GO" id="GO:0032993">
    <property type="term" value="C:protein-DNA complex"/>
    <property type="evidence" value="ECO:0007669"/>
    <property type="project" value="TreeGrafter"/>
</dbReference>
<dbReference type="EMBL" id="JACHMX010000001">
    <property type="protein sequence ID" value="MBB5853996.1"/>
    <property type="molecule type" value="Genomic_DNA"/>
</dbReference>
<reference evidence="3 4" key="1">
    <citation type="submission" date="2020-08" db="EMBL/GenBank/DDBJ databases">
        <title>Sequencing the genomes of 1000 actinobacteria strains.</title>
        <authorList>
            <person name="Klenk H.-P."/>
        </authorList>
    </citation>
    <scope>NUCLEOTIDE SEQUENCE [LARGE SCALE GENOMIC DNA]</scope>
    <source>
        <strain evidence="3 4">DSM 45272</strain>
    </source>
</reference>
<keyword evidence="4" id="KW-1185">Reference proteome</keyword>
<dbReference type="EC" id="3.2.2.21" evidence="3"/>
<keyword evidence="3" id="KW-0326">Glycosidase</keyword>
<keyword evidence="1" id="KW-0227">DNA damage</keyword>